<sequence>MSVVDTQQAMRARVRAKLAYQLQEEEPSLPWLSDTEPLAPAGVDSVQLISVVGQLEQELGVALPDDAVLESASISSLATALTRGERR</sequence>
<dbReference type="Pfam" id="PF00550">
    <property type="entry name" value="PP-binding"/>
    <property type="match status" value="1"/>
</dbReference>
<dbReference type="InterPro" id="IPR036736">
    <property type="entry name" value="ACP-like_sf"/>
</dbReference>
<evidence type="ECO:0000259" key="1">
    <source>
        <dbReference type="PROSITE" id="PS50075"/>
    </source>
</evidence>
<reference evidence="2" key="1">
    <citation type="submission" date="2022-10" db="EMBL/GenBank/DDBJ databases">
        <title>The complete genomes of actinobacterial strains from the NBC collection.</title>
        <authorList>
            <person name="Joergensen T.S."/>
            <person name="Alvarez Arevalo M."/>
            <person name="Sterndorff E.B."/>
            <person name="Faurdal D."/>
            <person name="Vuksanovic O."/>
            <person name="Mourched A.-S."/>
            <person name="Charusanti P."/>
            <person name="Shaw S."/>
            <person name="Blin K."/>
            <person name="Weber T."/>
        </authorList>
    </citation>
    <scope>NUCLEOTIDE SEQUENCE</scope>
    <source>
        <strain evidence="2">NBC_00060</strain>
    </source>
</reference>
<dbReference type="SUPFAM" id="SSF47336">
    <property type="entry name" value="ACP-like"/>
    <property type="match status" value="1"/>
</dbReference>
<feature type="domain" description="Carrier" evidence="1">
    <location>
        <begin position="8"/>
        <end position="85"/>
    </location>
</feature>
<gene>
    <name evidence="2" type="ORF">OHV25_03965</name>
</gene>
<proteinExistence type="predicted"/>
<evidence type="ECO:0000313" key="2">
    <source>
        <dbReference type="EMBL" id="WTU38781.1"/>
    </source>
</evidence>
<name>A0AAU2GSW9_9ACTN</name>
<dbReference type="Gene3D" id="1.10.1200.10">
    <property type="entry name" value="ACP-like"/>
    <property type="match status" value="1"/>
</dbReference>
<dbReference type="EMBL" id="CP108253">
    <property type="protein sequence ID" value="WTU38781.1"/>
    <property type="molecule type" value="Genomic_DNA"/>
</dbReference>
<accession>A0AAU2GSW9</accession>
<dbReference type="PROSITE" id="PS50075">
    <property type="entry name" value="CARRIER"/>
    <property type="match status" value="1"/>
</dbReference>
<dbReference type="AlphaFoldDB" id="A0AAU2GSW9"/>
<protein>
    <submittedName>
        <fullName evidence="2">Acyl carrier protein</fullName>
    </submittedName>
</protein>
<organism evidence="2">
    <name type="scientific">Streptomyces sp. NBC_00060</name>
    <dbReference type="NCBI Taxonomy" id="2975636"/>
    <lineage>
        <taxon>Bacteria</taxon>
        <taxon>Bacillati</taxon>
        <taxon>Actinomycetota</taxon>
        <taxon>Actinomycetes</taxon>
        <taxon>Kitasatosporales</taxon>
        <taxon>Streptomycetaceae</taxon>
        <taxon>Streptomyces</taxon>
    </lineage>
</organism>
<dbReference type="InterPro" id="IPR009081">
    <property type="entry name" value="PP-bd_ACP"/>
</dbReference>